<reference evidence="4 5" key="1">
    <citation type="submission" date="2020-03" db="EMBL/GenBank/DDBJ databases">
        <title>Soil Listeria distribution.</title>
        <authorList>
            <person name="Liao J."/>
            <person name="Wiedmann M."/>
        </authorList>
    </citation>
    <scope>NUCLEOTIDE SEQUENCE [LARGE SCALE GENOMIC DNA]</scope>
    <source>
        <strain evidence="4 5">FSL L7-0051</strain>
    </source>
</reference>
<dbReference type="EMBL" id="JAARZT010000043">
    <property type="protein sequence ID" value="MBC2294735.1"/>
    <property type="molecule type" value="Genomic_DNA"/>
</dbReference>
<dbReference type="Proteomes" id="UP000543005">
    <property type="component" value="Unassembled WGS sequence"/>
</dbReference>
<accession>A0A842G0F9</accession>
<feature type="transmembrane region" description="Helical" evidence="1">
    <location>
        <begin position="835"/>
        <end position="854"/>
    </location>
</feature>
<comment type="caution">
    <text evidence="4">The sequence shown here is derived from an EMBL/GenBank/DDBJ whole genome shotgun (WGS) entry which is preliminary data.</text>
</comment>
<evidence type="ECO:0000313" key="5">
    <source>
        <dbReference type="Proteomes" id="UP000543005"/>
    </source>
</evidence>
<feature type="domain" description="Adhesin isopeptide-forming adherence" evidence="3">
    <location>
        <begin position="316"/>
        <end position="463"/>
    </location>
</feature>
<dbReference type="InterPro" id="IPR026466">
    <property type="entry name" value="Fim_isopep_form_D2_dom"/>
</dbReference>
<keyword evidence="1" id="KW-0472">Membrane</keyword>
<dbReference type="NCBIfam" id="TIGR01167">
    <property type="entry name" value="LPXTG_anchor"/>
    <property type="match status" value="1"/>
</dbReference>
<feature type="signal peptide" evidence="2">
    <location>
        <begin position="1"/>
        <end position="34"/>
    </location>
</feature>
<evidence type="ECO:0000256" key="1">
    <source>
        <dbReference type="SAM" id="Phobius"/>
    </source>
</evidence>
<feature type="chain" id="PRO_5032307848" evidence="2">
    <location>
        <begin position="35"/>
        <end position="864"/>
    </location>
</feature>
<dbReference type="AlphaFoldDB" id="A0A842G0F9"/>
<dbReference type="RefSeq" id="WP_185630063.1">
    <property type="nucleotide sequence ID" value="NZ_JAARZT010000043.1"/>
</dbReference>
<dbReference type="Pfam" id="PF17998">
    <property type="entry name" value="AgI_II_C2"/>
    <property type="match status" value="1"/>
</dbReference>
<evidence type="ECO:0000259" key="3">
    <source>
        <dbReference type="Pfam" id="PF17998"/>
    </source>
</evidence>
<proteinExistence type="predicted"/>
<protein>
    <submittedName>
        <fullName evidence="4">Isopeptide-forming domain-containing fimbrial protein</fullName>
    </submittedName>
</protein>
<keyword evidence="1" id="KW-1133">Transmembrane helix</keyword>
<evidence type="ECO:0000313" key="4">
    <source>
        <dbReference type="EMBL" id="MBC2294735.1"/>
    </source>
</evidence>
<dbReference type="InterPro" id="IPR026345">
    <property type="entry name" value="Adh_isopep-form_adh_dom"/>
</dbReference>
<dbReference type="Gene3D" id="2.60.40.740">
    <property type="match status" value="3"/>
</dbReference>
<keyword evidence="1" id="KW-0812">Transmembrane</keyword>
<evidence type="ECO:0000256" key="2">
    <source>
        <dbReference type="SAM" id="SignalP"/>
    </source>
</evidence>
<sequence length="864" mass="95584">MQKKMSKKQGKKMLVGALAVALGLSVLIPSNVFAADDFEGMKPIQTLPNALMVDYVNKDYKESDKAPVGYSFFEKYTSETKVEAFGVENKTLDTTTDANPNFDMRKIFHIFDTRANKPGGFGVWYRNAGTYDGKAIDIKMTVVSYDEFNTAKNVSPLIGFHRDTRIGVSMYGLNDMKIKREYFDHATGKSISVKGFATLTDIDSKQGVVVPKTGISNLYISPTSPLLYKEVADGHMIYDPDDVNADKQSESGVFDNGVGWNQDYMISYLFEGSSMDTVYLLNQKALNRDPDTTGYGGIVGFDNDARKPVPTQIAEPDKTVSDSDEKDVVKNDLSALNEVFTYQVSHYVAGEFETFFYNNYAITDQLEPVLDITGTKVLNETKKDVSSDFTISVDNKTNKVVAKAKNVNKAEFYDHTYTLVIDTKIKKNADLTSYIQNGKTEIPNKANVIVDDKSHVSNEVVTTPPDFTKPVVSKTVSDDDEKDKLDHATLAKRDELIKWNVDYNFGNTTSNWDSASLTDDINEFLTIESVKVVNAEGADVTKEGTLSIDKETNKVSFAIDSKNGSYDFLAGQTYHLLVDTKVKADATDAQLAKYMDKEGIPNQGVLQFDQNGNLNVEKSNIPTVDVPTSPVTPIVSKTVSDDDEKDKSEHVSLLDRTELIQWNVNYDFGNTTYTWDDAVLVDDINPLLDIVAVKVVNAEGTDVTKEGTLSVDKKTNKVSFSIKSKDDSFTFLSGQTYHLLVDTKVKADATDADLKPYMDKEGIPNQGVLQFDQNGKLNVEKSNIPTVDVPKKPTKPAKIVPAPKTPSKVLPVKKEVESKKQAEGVIPKTGDSTSWMYVLFGVALVAGGITYLRISQQKKKNKAK</sequence>
<name>A0A842G0F9_9LIST</name>
<organism evidence="4 5">
    <name type="scientific">Listeria booriae</name>
    <dbReference type="NCBI Taxonomy" id="1552123"/>
    <lineage>
        <taxon>Bacteria</taxon>
        <taxon>Bacillati</taxon>
        <taxon>Bacillota</taxon>
        <taxon>Bacilli</taxon>
        <taxon>Bacillales</taxon>
        <taxon>Listeriaceae</taxon>
        <taxon>Listeria</taxon>
    </lineage>
</organism>
<dbReference type="NCBIfam" id="TIGR04226">
    <property type="entry name" value="RrgB_K2N_iso_D2"/>
    <property type="match status" value="3"/>
</dbReference>
<gene>
    <name evidence="4" type="ORF">HCC36_16045</name>
</gene>
<keyword evidence="2" id="KW-0732">Signal</keyword>